<accession>A0ABQ4FYL6</accession>
<gene>
    <name evidence="1" type="ORF">Mco01_28770</name>
</gene>
<name>A0ABQ4FYL6_9ACTN</name>
<dbReference type="EMBL" id="BOOC01000011">
    <property type="protein sequence ID" value="GIH39877.1"/>
    <property type="molecule type" value="Genomic_DNA"/>
</dbReference>
<proteinExistence type="predicted"/>
<organism evidence="1 2">
    <name type="scientific">Microbispora corallina</name>
    <dbReference type="NCBI Taxonomy" id="83302"/>
    <lineage>
        <taxon>Bacteria</taxon>
        <taxon>Bacillati</taxon>
        <taxon>Actinomycetota</taxon>
        <taxon>Actinomycetes</taxon>
        <taxon>Streptosporangiales</taxon>
        <taxon>Streptosporangiaceae</taxon>
        <taxon>Microbispora</taxon>
    </lineage>
</organism>
<sequence length="67" mass="7672">MRTLRGMSAQCPRCGADQVKVFVEVPNQTVERVFRFSGPFCPRLCQGWPRNATERVEPYVSQETLNP</sequence>
<reference evidence="1 2" key="1">
    <citation type="submission" date="2021-01" db="EMBL/GenBank/DDBJ databases">
        <title>Whole genome shotgun sequence of Microbispora corallina NBRC 16416.</title>
        <authorList>
            <person name="Komaki H."/>
            <person name="Tamura T."/>
        </authorList>
    </citation>
    <scope>NUCLEOTIDE SEQUENCE [LARGE SCALE GENOMIC DNA]</scope>
    <source>
        <strain evidence="1 2">NBRC 16416</strain>
    </source>
</reference>
<evidence type="ECO:0000313" key="1">
    <source>
        <dbReference type="EMBL" id="GIH39877.1"/>
    </source>
</evidence>
<evidence type="ECO:0000313" key="2">
    <source>
        <dbReference type="Proteomes" id="UP000603904"/>
    </source>
</evidence>
<dbReference type="Proteomes" id="UP000603904">
    <property type="component" value="Unassembled WGS sequence"/>
</dbReference>
<comment type="caution">
    <text evidence="1">The sequence shown here is derived from an EMBL/GenBank/DDBJ whole genome shotgun (WGS) entry which is preliminary data.</text>
</comment>
<keyword evidence="2" id="KW-1185">Reference proteome</keyword>
<protein>
    <submittedName>
        <fullName evidence="1">Uncharacterized protein</fullName>
    </submittedName>
</protein>